<dbReference type="CDD" id="cd07067">
    <property type="entry name" value="HP_PGM_like"/>
    <property type="match status" value="1"/>
</dbReference>
<dbReference type="Proteomes" id="UP001596956">
    <property type="component" value="Unassembled WGS sequence"/>
</dbReference>
<feature type="region of interest" description="Disordered" evidence="1">
    <location>
        <begin position="1"/>
        <end position="21"/>
    </location>
</feature>
<organism evidence="2 3">
    <name type="scientific">Streptomonospora algeriensis</name>
    <dbReference type="NCBI Taxonomy" id="995084"/>
    <lineage>
        <taxon>Bacteria</taxon>
        <taxon>Bacillati</taxon>
        <taxon>Actinomycetota</taxon>
        <taxon>Actinomycetes</taxon>
        <taxon>Streptosporangiales</taxon>
        <taxon>Nocardiopsidaceae</taxon>
        <taxon>Streptomonospora</taxon>
    </lineage>
</organism>
<comment type="caution">
    <text evidence="2">The sequence shown here is derived from an EMBL/GenBank/DDBJ whole genome shotgun (WGS) entry which is preliminary data.</text>
</comment>
<proteinExistence type="predicted"/>
<dbReference type="InterPro" id="IPR022492">
    <property type="entry name" value="Phosphomutase_MSMEG4193_put"/>
</dbReference>
<dbReference type="SUPFAM" id="SSF53254">
    <property type="entry name" value="Phosphoglycerate mutase-like"/>
    <property type="match status" value="1"/>
</dbReference>
<accession>A0ABW3BFB5</accession>
<dbReference type="EMBL" id="JBHTHR010000351">
    <property type="protein sequence ID" value="MFD0802031.1"/>
    <property type="molecule type" value="Genomic_DNA"/>
</dbReference>
<dbReference type="InterPro" id="IPR050275">
    <property type="entry name" value="PGM_Phosphatase"/>
</dbReference>
<reference evidence="3" key="1">
    <citation type="journal article" date="2019" name="Int. J. Syst. Evol. Microbiol.">
        <title>The Global Catalogue of Microorganisms (GCM) 10K type strain sequencing project: providing services to taxonomists for standard genome sequencing and annotation.</title>
        <authorList>
            <consortium name="The Broad Institute Genomics Platform"/>
            <consortium name="The Broad Institute Genome Sequencing Center for Infectious Disease"/>
            <person name="Wu L."/>
            <person name="Ma J."/>
        </authorList>
    </citation>
    <scope>NUCLEOTIDE SEQUENCE [LARGE SCALE GENOMIC DNA]</scope>
    <source>
        <strain evidence="3">CCUG 63369</strain>
    </source>
</reference>
<dbReference type="PANTHER" id="PTHR48100">
    <property type="entry name" value="BROAD-SPECIFICITY PHOSPHATASE YOR283W-RELATED"/>
    <property type="match status" value="1"/>
</dbReference>
<gene>
    <name evidence="2" type="ORF">ACFQZU_11990</name>
</gene>
<evidence type="ECO:0000313" key="3">
    <source>
        <dbReference type="Proteomes" id="UP001596956"/>
    </source>
</evidence>
<dbReference type="SMART" id="SM00855">
    <property type="entry name" value="PGAM"/>
    <property type="match status" value="1"/>
</dbReference>
<sequence>MGTPTQQHPGSEARGEQPPPEPVATLLLVRHGLTESTGATLTGRSHGVHLDERGRAQAADLARRLGGLDLAAVVSSPLERCQETAGAIAAAAGCEVTTDQRFVEVDYGTWTGRSLGDLASEPLWRTVQAHPSAARFPDGESLSEMSARAVAAVREWNERLTAAAATPVYAVCSHGDVIKAIAADALGLHLDHFQRVQADPCSLTAVRYTSVRPFVVRLNDVGGAVEGLVPAPEQASGDAAVGGGAGSAEPAPAGESQG</sequence>
<dbReference type="InterPro" id="IPR029033">
    <property type="entry name" value="His_PPase_superfam"/>
</dbReference>
<keyword evidence="3" id="KW-1185">Reference proteome</keyword>
<dbReference type="InterPro" id="IPR013078">
    <property type="entry name" value="His_Pase_superF_clade-1"/>
</dbReference>
<dbReference type="NCBIfam" id="TIGR03848">
    <property type="entry name" value="MSMEG_4193"/>
    <property type="match status" value="1"/>
</dbReference>
<feature type="region of interest" description="Disordered" evidence="1">
    <location>
        <begin position="234"/>
        <end position="258"/>
    </location>
</feature>
<dbReference type="PANTHER" id="PTHR48100:SF2">
    <property type="entry name" value="CONSERVED PROTEIN"/>
    <property type="match status" value="1"/>
</dbReference>
<evidence type="ECO:0000256" key="1">
    <source>
        <dbReference type="SAM" id="MobiDB-lite"/>
    </source>
</evidence>
<evidence type="ECO:0000313" key="2">
    <source>
        <dbReference type="EMBL" id="MFD0802031.1"/>
    </source>
</evidence>
<dbReference type="Gene3D" id="3.40.50.1240">
    <property type="entry name" value="Phosphoglycerate mutase-like"/>
    <property type="match status" value="1"/>
</dbReference>
<name>A0ABW3BFB5_9ACTN</name>
<protein>
    <submittedName>
        <fullName evidence="2">MSMEG_4193 family putative phosphomutase</fullName>
    </submittedName>
</protein>
<feature type="compositionally biased region" description="Low complexity" evidence="1">
    <location>
        <begin position="247"/>
        <end position="258"/>
    </location>
</feature>
<dbReference type="Pfam" id="PF00300">
    <property type="entry name" value="His_Phos_1"/>
    <property type="match status" value="1"/>
</dbReference>